<dbReference type="Proteomes" id="UP000449092">
    <property type="component" value="Unassembled WGS sequence"/>
</dbReference>
<dbReference type="GO" id="GO:0032259">
    <property type="term" value="P:methylation"/>
    <property type="evidence" value="ECO:0007669"/>
    <property type="project" value="UniProtKB-KW"/>
</dbReference>
<keyword evidence="1 4" id="KW-0489">Methyltransferase</keyword>
<dbReference type="InterPro" id="IPR029026">
    <property type="entry name" value="tRNA_m1G_MTases_N"/>
</dbReference>
<dbReference type="EMBL" id="VXOY01000010">
    <property type="protein sequence ID" value="MYE38112.1"/>
    <property type="molecule type" value="Genomic_DNA"/>
</dbReference>
<dbReference type="InterPro" id="IPR029028">
    <property type="entry name" value="Alpha/beta_knot_MTases"/>
</dbReference>
<sequence>MIALLENIRSMHNVGSVFRTCDGVGVKKVYLCGYTPAPVHEILGHKRPQIEKVALGSTDTVAWEKVSVAWRLVERLKKEKYTIMALEQSSAAVSLDTVSLSKGEWDTTVLVVGNEIEGVSKPVLKRADTIVDIPMLGAKRSLNVSVAFGVAVYTLLFSIKREEG</sequence>
<dbReference type="GO" id="GO:0003723">
    <property type="term" value="F:RNA binding"/>
    <property type="evidence" value="ECO:0007669"/>
    <property type="project" value="InterPro"/>
</dbReference>
<dbReference type="InterPro" id="IPR001537">
    <property type="entry name" value="SpoU_MeTrfase"/>
</dbReference>
<evidence type="ECO:0000313" key="4">
    <source>
        <dbReference type="EMBL" id="MYE38112.1"/>
    </source>
</evidence>
<reference evidence="4 5" key="1">
    <citation type="submission" date="2019-09" db="EMBL/GenBank/DDBJ databases">
        <title>Characterisation of the sponge microbiome using genome-centric metagenomics.</title>
        <authorList>
            <person name="Engelberts J.P."/>
            <person name="Robbins S.J."/>
            <person name="De Goeij J.M."/>
            <person name="Aranda M."/>
            <person name="Bell S.C."/>
            <person name="Webster N.S."/>
        </authorList>
    </citation>
    <scope>NUCLEOTIDE SEQUENCE [LARGE SCALE GENOMIC DNA]</scope>
    <source>
        <strain evidence="4">SB0662_bin_43</strain>
    </source>
</reference>
<comment type="caution">
    <text evidence="4">The sequence shown here is derived from an EMBL/GenBank/DDBJ whole genome shotgun (WGS) entry which is preliminary data.</text>
</comment>
<dbReference type="Gene3D" id="3.40.1280.10">
    <property type="match status" value="1"/>
</dbReference>
<dbReference type="GO" id="GO:0006396">
    <property type="term" value="P:RNA processing"/>
    <property type="evidence" value="ECO:0007669"/>
    <property type="project" value="InterPro"/>
</dbReference>
<dbReference type="AlphaFoldDB" id="A0A845D9E0"/>
<feature type="domain" description="tRNA/rRNA methyltransferase SpoU type" evidence="3">
    <location>
        <begin position="2"/>
        <end position="153"/>
    </location>
</feature>
<accession>A0A845D9E0</accession>
<dbReference type="PANTHER" id="PTHR46429">
    <property type="entry name" value="23S RRNA (GUANOSINE-2'-O-)-METHYLTRANSFERASE RLMB"/>
    <property type="match status" value="1"/>
</dbReference>
<dbReference type="InterPro" id="IPR004441">
    <property type="entry name" value="rRNA_MeTrfase_TrmH"/>
</dbReference>
<evidence type="ECO:0000256" key="1">
    <source>
        <dbReference type="ARBA" id="ARBA00022603"/>
    </source>
</evidence>
<dbReference type="Pfam" id="PF00588">
    <property type="entry name" value="SpoU_methylase"/>
    <property type="match status" value="1"/>
</dbReference>
<proteinExistence type="predicted"/>
<dbReference type="SUPFAM" id="SSF75217">
    <property type="entry name" value="alpha/beta knot"/>
    <property type="match status" value="1"/>
</dbReference>
<evidence type="ECO:0000256" key="2">
    <source>
        <dbReference type="ARBA" id="ARBA00022679"/>
    </source>
</evidence>
<dbReference type="GO" id="GO:0008173">
    <property type="term" value="F:RNA methyltransferase activity"/>
    <property type="evidence" value="ECO:0007669"/>
    <property type="project" value="InterPro"/>
</dbReference>
<evidence type="ECO:0000259" key="3">
    <source>
        <dbReference type="Pfam" id="PF00588"/>
    </source>
</evidence>
<gene>
    <name evidence="4" type="ORF">F4X82_01155</name>
</gene>
<name>A0A845D9E0_9BACT</name>
<keyword evidence="2 4" id="KW-0808">Transferase</keyword>
<dbReference type="GO" id="GO:0005829">
    <property type="term" value="C:cytosol"/>
    <property type="evidence" value="ECO:0007669"/>
    <property type="project" value="TreeGrafter"/>
</dbReference>
<organism evidence="4 5">
    <name type="scientific">Candidatus Spechtbacteria bacterium SB0662_bin_43</name>
    <dbReference type="NCBI Taxonomy" id="2604897"/>
    <lineage>
        <taxon>Bacteria</taxon>
        <taxon>Candidatus Spechtiibacteriota</taxon>
    </lineage>
</organism>
<protein>
    <submittedName>
        <fullName evidence="4">RNA methyltransferase</fullName>
    </submittedName>
</protein>
<dbReference type="PANTHER" id="PTHR46429:SF1">
    <property type="entry name" value="23S RRNA (GUANOSINE-2'-O-)-METHYLTRANSFERASE RLMB"/>
    <property type="match status" value="1"/>
</dbReference>
<evidence type="ECO:0000313" key="5">
    <source>
        <dbReference type="Proteomes" id="UP000449092"/>
    </source>
</evidence>